<dbReference type="PANTHER" id="PTHR46368:SF4">
    <property type="entry name" value="OS10G0403700 PROTEIN"/>
    <property type="match status" value="1"/>
</dbReference>
<proteinExistence type="predicted"/>
<gene>
    <name evidence="3" type="ORF">FYK55_08035</name>
</gene>
<dbReference type="RefSeq" id="WP_150075897.1">
    <property type="nucleotide sequence ID" value="NZ_VWOX01000004.1"/>
</dbReference>
<dbReference type="Gene3D" id="3.30.360.10">
    <property type="entry name" value="Dihydrodipicolinate Reductase, domain 2"/>
    <property type="match status" value="1"/>
</dbReference>
<evidence type="ECO:0000313" key="4">
    <source>
        <dbReference type="Proteomes" id="UP000324479"/>
    </source>
</evidence>
<evidence type="ECO:0000259" key="2">
    <source>
        <dbReference type="Pfam" id="PF22725"/>
    </source>
</evidence>
<dbReference type="Gene3D" id="3.40.50.720">
    <property type="entry name" value="NAD(P)-binding Rossmann-like Domain"/>
    <property type="match status" value="1"/>
</dbReference>
<dbReference type="InterPro" id="IPR055170">
    <property type="entry name" value="GFO_IDH_MocA-like_dom"/>
</dbReference>
<dbReference type="SUPFAM" id="SSF51735">
    <property type="entry name" value="NAD(P)-binding Rossmann-fold domains"/>
    <property type="match status" value="1"/>
</dbReference>
<feature type="domain" description="Gfo/Idh/MocA-like oxidoreductase N-terminal" evidence="1">
    <location>
        <begin position="7"/>
        <end position="129"/>
    </location>
</feature>
<sequence length="368" mass="40897">MTSSPCRWGILSTAQIARKNWKAIALSGNGIVGGVSSRSASRAEQFIDDCQREVPFDDRPQAFEGHQALLESDQIDAVYVPLPTGLRKPWVLAAAEAGKHVLIEKPIADNAADVREMIDACERNGVQFMDGVMFDHGKRIAEVCQQIRSGMLGRVRRIQTHFSFTGDESFHQDNIRTDATLEPHGCLGDLGWYCIRFILWANDFAEPTSVSGQMLTALERDGAKTSVPGEFRGELAFQGGITAGFYCTFLSANQQLATVSGEDGYLTLDDFVLPMYDGHTRWQVHKHDLAIDNCRWNFRRVSEHFACDEYHSGEANSQEVEMVRTFARHAIDGQPDPELAARALLTQRVLDACRRSADQDGTPVSLDD</sequence>
<reference evidence="3 4" key="1">
    <citation type="submission" date="2019-08" db="EMBL/GenBank/DDBJ databases">
        <authorList>
            <person name="Dhanesh K."/>
            <person name="Kumar G."/>
            <person name="Sasikala C."/>
            <person name="Venkata Ramana C."/>
        </authorList>
    </citation>
    <scope>NUCLEOTIDE SEQUENCE [LARGE SCALE GENOMIC DNA]</scope>
    <source>
        <strain evidence="3 4">JC645</strain>
    </source>
</reference>
<comment type="caution">
    <text evidence="3">The sequence shown here is derived from an EMBL/GenBank/DDBJ whole genome shotgun (WGS) entry which is preliminary data.</text>
</comment>
<evidence type="ECO:0000259" key="1">
    <source>
        <dbReference type="Pfam" id="PF01408"/>
    </source>
</evidence>
<dbReference type="PANTHER" id="PTHR46368">
    <property type="match status" value="1"/>
</dbReference>
<feature type="domain" description="GFO/IDH/MocA-like oxidoreductase" evidence="2">
    <location>
        <begin position="142"/>
        <end position="266"/>
    </location>
</feature>
<dbReference type="EMBL" id="VWOX01000004">
    <property type="protein sequence ID" value="KAA5544291.1"/>
    <property type="molecule type" value="Genomic_DNA"/>
</dbReference>
<protein>
    <submittedName>
        <fullName evidence="3">Gfo/Idh/MocA family oxidoreductase</fullName>
    </submittedName>
</protein>
<dbReference type="GO" id="GO:0000166">
    <property type="term" value="F:nucleotide binding"/>
    <property type="evidence" value="ECO:0007669"/>
    <property type="project" value="InterPro"/>
</dbReference>
<dbReference type="Pfam" id="PF22725">
    <property type="entry name" value="GFO_IDH_MocA_C3"/>
    <property type="match status" value="1"/>
</dbReference>
<evidence type="ECO:0000313" key="3">
    <source>
        <dbReference type="EMBL" id="KAA5544291.1"/>
    </source>
</evidence>
<name>A0A5M6D9S1_9BACT</name>
<dbReference type="Proteomes" id="UP000324479">
    <property type="component" value="Unassembled WGS sequence"/>
</dbReference>
<organism evidence="3 4">
    <name type="scientific">Roseiconus nitratireducens</name>
    <dbReference type="NCBI Taxonomy" id="2605748"/>
    <lineage>
        <taxon>Bacteria</taxon>
        <taxon>Pseudomonadati</taxon>
        <taxon>Planctomycetota</taxon>
        <taxon>Planctomycetia</taxon>
        <taxon>Pirellulales</taxon>
        <taxon>Pirellulaceae</taxon>
        <taxon>Roseiconus</taxon>
    </lineage>
</organism>
<dbReference type="AlphaFoldDB" id="A0A5M6D9S1"/>
<dbReference type="InterPro" id="IPR036291">
    <property type="entry name" value="NAD(P)-bd_dom_sf"/>
</dbReference>
<dbReference type="SUPFAM" id="SSF55347">
    <property type="entry name" value="Glyceraldehyde-3-phosphate dehydrogenase-like, C-terminal domain"/>
    <property type="match status" value="1"/>
</dbReference>
<keyword evidence="4" id="KW-1185">Reference proteome</keyword>
<dbReference type="InterPro" id="IPR000683">
    <property type="entry name" value="Gfo/Idh/MocA-like_OxRdtase_N"/>
</dbReference>
<accession>A0A5M6D9S1</accession>
<dbReference type="Pfam" id="PF01408">
    <property type="entry name" value="GFO_IDH_MocA"/>
    <property type="match status" value="1"/>
</dbReference>